<accession>A0A5C1A4M8</accession>
<gene>
    <name evidence="2" type="ORF">PX52LOC_00211</name>
</gene>
<evidence type="ECO:0000313" key="2">
    <source>
        <dbReference type="EMBL" id="QEL13357.1"/>
    </source>
</evidence>
<dbReference type="OrthoDB" id="116741at2"/>
<feature type="transmembrane region" description="Helical" evidence="1">
    <location>
        <begin position="128"/>
        <end position="149"/>
    </location>
</feature>
<dbReference type="KEGG" id="lrs:PX52LOC_00211"/>
<keyword evidence="1" id="KW-0812">Transmembrane</keyword>
<dbReference type="Proteomes" id="UP000324974">
    <property type="component" value="Chromosome"/>
</dbReference>
<name>A0A5C1A4M8_9BACT</name>
<reference evidence="3" key="1">
    <citation type="submission" date="2019-08" db="EMBL/GenBank/DDBJ databases">
        <title>Limnoglobus roseus gen. nov., sp. nov., a novel freshwater planctomycete with a giant genome from the family Gemmataceae.</title>
        <authorList>
            <person name="Kulichevskaya I.S."/>
            <person name="Naumoff D.G."/>
            <person name="Miroshnikov K."/>
            <person name="Ivanova A."/>
            <person name="Philippov D.A."/>
            <person name="Hakobyan A."/>
            <person name="Rijpstra I.C."/>
            <person name="Sinninghe Damste J.S."/>
            <person name="Liesack W."/>
            <person name="Dedysh S.N."/>
        </authorList>
    </citation>
    <scope>NUCLEOTIDE SEQUENCE [LARGE SCALE GENOMIC DNA]</scope>
    <source>
        <strain evidence="3">PX52</strain>
    </source>
</reference>
<feature type="transmembrane region" description="Helical" evidence="1">
    <location>
        <begin position="94"/>
        <end position="116"/>
    </location>
</feature>
<evidence type="ECO:0000313" key="3">
    <source>
        <dbReference type="Proteomes" id="UP000324974"/>
    </source>
</evidence>
<keyword evidence="1" id="KW-0472">Membrane</keyword>
<feature type="transmembrane region" description="Helical" evidence="1">
    <location>
        <begin position="67"/>
        <end position="88"/>
    </location>
</feature>
<keyword evidence="3" id="KW-1185">Reference proteome</keyword>
<protein>
    <submittedName>
        <fullName evidence="2">Uncharacterized protein</fullName>
    </submittedName>
</protein>
<keyword evidence="1" id="KW-1133">Transmembrane helix</keyword>
<dbReference type="RefSeq" id="WP_149108335.1">
    <property type="nucleotide sequence ID" value="NZ_CP042425.1"/>
</dbReference>
<feature type="transmembrane region" description="Helical" evidence="1">
    <location>
        <begin position="408"/>
        <end position="429"/>
    </location>
</feature>
<organism evidence="2 3">
    <name type="scientific">Limnoglobus roseus</name>
    <dbReference type="NCBI Taxonomy" id="2598579"/>
    <lineage>
        <taxon>Bacteria</taxon>
        <taxon>Pseudomonadati</taxon>
        <taxon>Planctomycetota</taxon>
        <taxon>Planctomycetia</taxon>
        <taxon>Gemmatales</taxon>
        <taxon>Gemmataceae</taxon>
        <taxon>Limnoglobus</taxon>
    </lineage>
</organism>
<feature type="transmembrane region" description="Helical" evidence="1">
    <location>
        <begin position="34"/>
        <end position="55"/>
    </location>
</feature>
<dbReference type="EMBL" id="CP042425">
    <property type="protein sequence ID" value="QEL13357.1"/>
    <property type="molecule type" value="Genomic_DNA"/>
</dbReference>
<sequence length="631" mass="69116">MPLMILGIVLGTLAEAVGFVLWRREVDHGDSISGMPWLLAGGLVGWALTAVLVIVSPASHPRRTGRIPFCLFVLFLLAAGKVLLWLIWGYLIPHVGLTVATLALIVGFHLKHAIAVRTVTGRSFQPTLWNPITVLSTLAASGGGAVWIAADAAGRPELAAVLWFVYAVVENLLQFLAGGLYEPPAHAQSPFSIVTEIRGRAVPALKQYLGPLGANLLGVRGRFSPYTRLHFCSFILIERGEQGDGTLVFEGNIDGPALSFLEDLATRDRDFLNAVYEGADGFPGPTTSPRAVADFLAENDYGAAALYVGQPGATREQIERDQALRVLVEAELDQNRAKYQKPTADACRAELQAFVRSQPGLAWVDQLVPTLWRVQFGMNVLYAALAGIVIGLIGYGWGLAAFDGPKALAVAVAVVVVGLIFVALSYVVWLRGREETDPQNRVVIPLSAIQKLQGHEDTQLQNHLVSITNVKAGWLRLLTLRAVLVAINLLARFVATRGDLSGIVTIHFARWVVLAPPGQTPRLLFLSNYDGSWENYLGEFVDRASNGLTAVWSNTQLAARQGFPHTDWLFLRGGSRDEQWFKNYARLSQRTDLLWFSAYPHLSMKHIANNREFRLGLSGELTDAARWLQRL</sequence>
<proteinExistence type="predicted"/>
<dbReference type="AlphaFoldDB" id="A0A5C1A4M8"/>
<evidence type="ECO:0000256" key="1">
    <source>
        <dbReference type="SAM" id="Phobius"/>
    </source>
</evidence>
<feature type="transmembrane region" description="Helical" evidence="1">
    <location>
        <begin position="161"/>
        <end position="181"/>
    </location>
</feature>
<feature type="transmembrane region" description="Helical" evidence="1">
    <location>
        <begin position="380"/>
        <end position="402"/>
    </location>
</feature>